<evidence type="ECO:0000256" key="1">
    <source>
        <dbReference type="ARBA" id="ARBA00022723"/>
    </source>
</evidence>
<dbReference type="GO" id="GO:0000981">
    <property type="term" value="F:DNA-binding transcription factor activity, RNA polymerase II-specific"/>
    <property type="evidence" value="ECO:0007669"/>
    <property type="project" value="InterPro"/>
</dbReference>
<dbReference type="Gene3D" id="4.10.240.10">
    <property type="entry name" value="Zn(2)-C6 fungal-type DNA-binding domain"/>
    <property type="match status" value="1"/>
</dbReference>
<sequence length="585" mass="63942">MDCAQTPSPPHKAPTKRVSLACVACRAAHVKCNANRPCSRCSLDGSECVYTKSRRGGLTRAALAARRNLVGASSPATALESGISIVSALSGNNQRNTGEGRAQHLETIGSNLISPNIDALVHLYYRHFHKFHPLAVPLPHLERLLTMGTTKLNFHPLLAVMRFIGSLYAHSVNTDVLKAIATDAILELSSQTPPSPVLAQCYLLQSISLHWCDELDRAQEMMDAAIRIALQLSMNQADFAVDHGEGDPVIEESWRRTWWQIYIVDAHYAAIRHAPTFTTNEVEMTTELPCDEEGYESGIIPTPWTLADFDTREFASDDIVLPSFAYLIGAVRGIASSISRFLATVARSGDSLSVFEVVDVAIDGWLLSLPETKQVTASAGGEIDEHMFQAHMAIHAATVGFHRALSELSYNPLEYSSSCSADPPEVSPCSEQAFRGIHTARCLRSIDCVVRLLAMSTKPAYHTPFTVCMVSSVIVAHLSACKFLLTGRNLAVARDQIRMCIGCLRPFAPVWPLARRTLHEVQIIAREVLGLNHAQQGPGVMDSSAMEVGSHQAAMLTMETPVNFLNYLNFDDLQLSSLSWLPADG</sequence>
<dbReference type="EMBL" id="KN846973">
    <property type="protein sequence ID" value="KIW78436.1"/>
    <property type="molecule type" value="Genomic_DNA"/>
</dbReference>
<evidence type="ECO:0000256" key="3">
    <source>
        <dbReference type="ARBA" id="ARBA00023125"/>
    </source>
</evidence>
<dbReference type="HOGENOM" id="CLU_015502_2_0_1"/>
<evidence type="ECO:0000313" key="7">
    <source>
        <dbReference type="EMBL" id="KIW78436.1"/>
    </source>
</evidence>
<reference evidence="7 8" key="1">
    <citation type="submission" date="2015-01" db="EMBL/GenBank/DDBJ databases">
        <title>The Genome Sequence of Fonsecaea pedrosoi CBS 271.37.</title>
        <authorList>
            <consortium name="The Broad Institute Genomics Platform"/>
            <person name="Cuomo C."/>
            <person name="de Hoog S."/>
            <person name="Gorbushina A."/>
            <person name="Stielow B."/>
            <person name="Teixiera M."/>
            <person name="Abouelleil A."/>
            <person name="Chapman S.B."/>
            <person name="Priest M."/>
            <person name="Young S.K."/>
            <person name="Wortman J."/>
            <person name="Nusbaum C."/>
            <person name="Birren B."/>
        </authorList>
    </citation>
    <scope>NUCLEOTIDE SEQUENCE [LARGE SCALE GENOMIC DNA]</scope>
    <source>
        <strain evidence="7 8">CBS 271.37</strain>
    </source>
</reference>
<dbReference type="InterPro" id="IPR036864">
    <property type="entry name" value="Zn2-C6_fun-type_DNA-bd_sf"/>
</dbReference>
<keyword evidence="2" id="KW-0805">Transcription regulation</keyword>
<evidence type="ECO:0000313" key="8">
    <source>
        <dbReference type="Proteomes" id="UP000053029"/>
    </source>
</evidence>
<dbReference type="AlphaFoldDB" id="A0A0D2DLA9"/>
<organism evidence="7 8">
    <name type="scientific">Fonsecaea pedrosoi CBS 271.37</name>
    <dbReference type="NCBI Taxonomy" id="1442368"/>
    <lineage>
        <taxon>Eukaryota</taxon>
        <taxon>Fungi</taxon>
        <taxon>Dikarya</taxon>
        <taxon>Ascomycota</taxon>
        <taxon>Pezizomycotina</taxon>
        <taxon>Eurotiomycetes</taxon>
        <taxon>Chaetothyriomycetidae</taxon>
        <taxon>Chaetothyriales</taxon>
        <taxon>Herpotrichiellaceae</taxon>
        <taxon>Fonsecaea</taxon>
    </lineage>
</organism>
<dbReference type="Pfam" id="PF04082">
    <property type="entry name" value="Fungal_trans"/>
    <property type="match status" value="1"/>
</dbReference>
<dbReference type="InterPro" id="IPR007219">
    <property type="entry name" value="XnlR_reg_dom"/>
</dbReference>
<dbReference type="STRING" id="1442368.A0A0D2DLA9"/>
<dbReference type="CDD" id="cd12148">
    <property type="entry name" value="fungal_TF_MHR"/>
    <property type="match status" value="1"/>
</dbReference>
<dbReference type="OrthoDB" id="2399539at2759"/>
<dbReference type="InterPro" id="IPR001138">
    <property type="entry name" value="Zn2Cys6_DnaBD"/>
</dbReference>
<name>A0A0D2DLA9_9EURO</name>
<dbReference type="PROSITE" id="PS00463">
    <property type="entry name" value="ZN2_CY6_FUNGAL_1"/>
    <property type="match status" value="1"/>
</dbReference>
<evidence type="ECO:0000256" key="5">
    <source>
        <dbReference type="ARBA" id="ARBA00023242"/>
    </source>
</evidence>
<keyword evidence="8" id="KW-1185">Reference proteome</keyword>
<gene>
    <name evidence="7" type="ORF">Z517_08272</name>
</gene>
<dbReference type="SUPFAM" id="SSF57701">
    <property type="entry name" value="Zn2/Cys6 DNA-binding domain"/>
    <property type="match status" value="1"/>
</dbReference>
<keyword evidence="5" id="KW-0539">Nucleus</keyword>
<dbReference type="GO" id="GO:0006351">
    <property type="term" value="P:DNA-templated transcription"/>
    <property type="evidence" value="ECO:0007669"/>
    <property type="project" value="InterPro"/>
</dbReference>
<dbReference type="PROSITE" id="PS50048">
    <property type="entry name" value="ZN2_CY6_FUNGAL_2"/>
    <property type="match status" value="1"/>
</dbReference>
<evidence type="ECO:0000256" key="2">
    <source>
        <dbReference type="ARBA" id="ARBA00023015"/>
    </source>
</evidence>
<feature type="domain" description="Zn(2)-C6 fungal-type" evidence="6">
    <location>
        <begin position="21"/>
        <end position="50"/>
    </location>
</feature>
<evidence type="ECO:0000259" key="6">
    <source>
        <dbReference type="PROSITE" id="PS50048"/>
    </source>
</evidence>
<dbReference type="PANTHER" id="PTHR47431">
    <property type="entry name" value="ZN(II)2CYS6 TRANSCRIPTION FACTOR (EUROFUNG)-RELATED"/>
    <property type="match status" value="1"/>
</dbReference>
<accession>A0A0D2DLA9</accession>
<dbReference type="SMART" id="SM00906">
    <property type="entry name" value="Fungal_trans"/>
    <property type="match status" value="1"/>
</dbReference>
<proteinExistence type="predicted"/>
<keyword evidence="4" id="KW-0804">Transcription</keyword>
<dbReference type="SMART" id="SM00066">
    <property type="entry name" value="GAL4"/>
    <property type="match status" value="1"/>
</dbReference>
<dbReference type="PANTHER" id="PTHR47431:SF4">
    <property type="entry name" value="ZN(II)2CYS6 TRANSCRIPTION FACTOR (EUROFUNG)"/>
    <property type="match status" value="1"/>
</dbReference>
<dbReference type="GeneID" id="25307762"/>
<dbReference type="VEuPathDB" id="FungiDB:Z517_08272"/>
<protein>
    <recommendedName>
        <fullName evidence="6">Zn(2)-C6 fungal-type domain-containing protein</fullName>
    </recommendedName>
</protein>
<keyword evidence="3" id="KW-0238">DNA-binding</keyword>
<dbReference type="CDD" id="cd00067">
    <property type="entry name" value="GAL4"/>
    <property type="match status" value="1"/>
</dbReference>
<dbReference type="Pfam" id="PF00172">
    <property type="entry name" value="Zn_clus"/>
    <property type="match status" value="1"/>
</dbReference>
<dbReference type="GO" id="GO:0008270">
    <property type="term" value="F:zinc ion binding"/>
    <property type="evidence" value="ECO:0007669"/>
    <property type="project" value="InterPro"/>
</dbReference>
<dbReference type="RefSeq" id="XP_013282244.1">
    <property type="nucleotide sequence ID" value="XM_013426790.1"/>
</dbReference>
<evidence type="ECO:0000256" key="4">
    <source>
        <dbReference type="ARBA" id="ARBA00023163"/>
    </source>
</evidence>
<dbReference type="Proteomes" id="UP000053029">
    <property type="component" value="Unassembled WGS sequence"/>
</dbReference>
<keyword evidence="1" id="KW-0479">Metal-binding</keyword>
<dbReference type="GO" id="GO:0003677">
    <property type="term" value="F:DNA binding"/>
    <property type="evidence" value="ECO:0007669"/>
    <property type="project" value="UniProtKB-KW"/>
</dbReference>